<accession>A0A1T5HU27</accession>
<dbReference type="EMBL" id="FUYV01000027">
    <property type="protein sequence ID" value="SKC24051.1"/>
    <property type="molecule type" value="Genomic_DNA"/>
</dbReference>
<protein>
    <submittedName>
        <fullName evidence="1">Uncharacterized protein</fullName>
    </submittedName>
</protein>
<dbReference type="OrthoDB" id="9891673at2"/>
<gene>
    <name evidence="1" type="ORF">SAMN03080601_03343</name>
</gene>
<evidence type="ECO:0000313" key="2">
    <source>
        <dbReference type="Proteomes" id="UP000191055"/>
    </source>
</evidence>
<evidence type="ECO:0000313" key="1">
    <source>
        <dbReference type="EMBL" id="SKC24051.1"/>
    </source>
</evidence>
<dbReference type="Proteomes" id="UP000191055">
    <property type="component" value="Unassembled WGS sequence"/>
</dbReference>
<proteinExistence type="predicted"/>
<dbReference type="RefSeq" id="WP_079559001.1">
    <property type="nucleotide sequence ID" value="NZ_CP021904.1"/>
</dbReference>
<dbReference type="KEGG" id="asx:CDL62_09180"/>
<keyword evidence="2" id="KW-1185">Reference proteome</keyword>
<dbReference type="AlphaFoldDB" id="A0A1T5HU27"/>
<name>A0A1T5HU27_9BACT</name>
<organism evidence="1 2">
    <name type="scientific">Alkalitalea saponilacus</name>
    <dbReference type="NCBI Taxonomy" id="889453"/>
    <lineage>
        <taxon>Bacteria</taxon>
        <taxon>Pseudomonadati</taxon>
        <taxon>Bacteroidota</taxon>
        <taxon>Bacteroidia</taxon>
        <taxon>Marinilabiliales</taxon>
        <taxon>Marinilabiliaceae</taxon>
        <taxon>Alkalitalea</taxon>
    </lineage>
</organism>
<reference evidence="1 2" key="1">
    <citation type="submission" date="2017-02" db="EMBL/GenBank/DDBJ databases">
        <authorList>
            <person name="Peterson S.W."/>
        </authorList>
    </citation>
    <scope>NUCLEOTIDE SEQUENCE [LARGE SCALE GENOMIC DNA]</scope>
    <source>
        <strain evidence="1 2">DSM 24412</strain>
    </source>
</reference>
<sequence>MSRMNSKIRKGAFYLGFLFLWLMQNGTCRLPHEQSLQEERASGFTAPVDSIRNGDNKAGSVRLVPAIVIGTMNGL</sequence>
<dbReference type="STRING" id="889453.SAMN03080601_03343"/>